<feature type="transmembrane region" description="Helical" evidence="6">
    <location>
        <begin position="264"/>
        <end position="288"/>
    </location>
</feature>
<evidence type="ECO:0000313" key="7">
    <source>
        <dbReference type="EMBL" id="GAA2506198.1"/>
    </source>
</evidence>
<accession>A0ABN3MQ05</accession>
<evidence type="ECO:0000256" key="1">
    <source>
        <dbReference type="ARBA" id="ARBA00004651"/>
    </source>
</evidence>
<dbReference type="Proteomes" id="UP001501358">
    <property type="component" value="Unassembled WGS sequence"/>
</dbReference>
<gene>
    <name evidence="7" type="ORF">GCM10010406_48550</name>
</gene>
<dbReference type="PANTHER" id="PTHR42770">
    <property type="entry name" value="AMINO ACID TRANSPORTER-RELATED"/>
    <property type="match status" value="1"/>
</dbReference>
<keyword evidence="4 6" id="KW-1133">Transmembrane helix</keyword>
<sequence length="540" mass="56160">MVQLGMRPSGESVRTGGDIRSKGLGGNSVGLTGSTVIGISTVAPVYCLTSTLGPTTGEVGLQMPAVFIAGFLPMLLVAFAYRELNKAVPDCGTSFTWTVKAFGPRLGWMCGWGLVIATIIVLSNLAGVATSFFYLMLGEITGSDAVAALDGNKAVHIATTLVFIAVATAISYRGMTATKGVQYALVGLQLAVLVLFAVMAVMKAGSGATTGSVDFSWTWLNPFSVQSFAAFTAGLSLSIFMYWGWDACLTVNEETSGSSRTPGLAALLSMLVIVGSYLLVAVGAQMFAGPGDEGLGLANEATADNVFAALAGPVMGPGLGVLLFLAVVSSAAASLQTTFIPVARTVLAMSTYRALPASYGKVHPKFRTPGRATVMAGVATGLFYSVMTLLSENVLVDTIYALGLMICFYYSITAFACVWYFRHDLRRSARDAVFKGLLPLLGGILLAAVFAKTLVDMWDPAYGTGSSVFGMGSVFVIGVGLLLLGVVLMLVMTRHSPEFFRGEVLTRDTPALAESALTESALTGSVAAGSAAEPVAVDPR</sequence>
<evidence type="ECO:0000256" key="5">
    <source>
        <dbReference type="ARBA" id="ARBA00023136"/>
    </source>
</evidence>
<feature type="transmembrane region" description="Helical" evidence="6">
    <location>
        <begin position="223"/>
        <end position="243"/>
    </location>
</feature>
<protein>
    <submittedName>
        <fullName evidence="7">APC family permease</fullName>
    </submittedName>
</protein>
<feature type="transmembrane region" description="Helical" evidence="6">
    <location>
        <begin position="467"/>
        <end position="491"/>
    </location>
</feature>
<reference evidence="7 8" key="1">
    <citation type="journal article" date="2019" name="Int. J. Syst. Evol. Microbiol.">
        <title>The Global Catalogue of Microorganisms (GCM) 10K type strain sequencing project: providing services to taxonomists for standard genome sequencing and annotation.</title>
        <authorList>
            <consortium name="The Broad Institute Genomics Platform"/>
            <consortium name="The Broad Institute Genome Sequencing Center for Infectious Disease"/>
            <person name="Wu L."/>
            <person name="Ma J."/>
        </authorList>
    </citation>
    <scope>NUCLEOTIDE SEQUENCE [LARGE SCALE GENOMIC DNA]</scope>
    <source>
        <strain evidence="7 8">JCM 6307</strain>
    </source>
</reference>
<keyword evidence="3 6" id="KW-0812">Transmembrane</keyword>
<dbReference type="InterPro" id="IPR050367">
    <property type="entry name" value="APC_superfamily"/>
</dbReference>
<organism evidence="7 8">
    <name type="scientific">Streptomyces thermolineatus</name>
    <dbReference type="NCBI Taxonomy" id="44033"/>
    <lineage>
        <taxon>Bacteria</taxon>
        <taxon>Bacillati</taxon>
        <taxon>Actinomycetota</taxon>
        <taxon>Actinomycetes</taxon>
        <taxon>Kitasatosporales</taxon>
        <taxon>Streptomycetaceae</taxon>
        <taxon>Streptomyces</taxon>
    </lineage>
</organism>
<dbReference type="Pfam" id="PF13520">
    <property type="entry name" value="AA_permease_2"/>
    <property type="match status" value="1"/>
</dbReference>
<feature type="transmembrane region" description="Helical" evidence="6">
    <location>
        <begin position="433"/>
        <end position="455"/>
    </location>
</feature>
<dbReference type="PIRSF" id="PIRSF006060">
    <property type="entry name" value="AA_transporter"/>
    <property type="match status" value="1"/>
</dbReference>
<dbReference type="RefSeq" id="WP_344385456.1">
    <property type="nucleotide sequence ID" value="NZ_BAAATA010000039.1"/>
</dbReference>
<name>A0ABN3MQ05_9ACTN</name>
<dbReference type="EMBL" id="BAAATA010000039">
    <property type="protein sequence ID" value="GAA2506198.1"/>
    <property type="molecule type" value="Genomic_DNA"/>
</dbReference>
<comment type="subcellular location">
    <subcellularLocation>
        <location evidence="1">Cell membrane</location>
        <topology evidence="1">Multi-pass membrane protein</topology>
    </subcellularLocation>
</comment>
<evidence type="ECO:0000256" key="4">
    <source>
        <dbReference type="ARBA" id="ARBA00022989"/>
    </source>
</evidence>
<evidence type="ECO:0000313" key="8">
    <source>
        <dbReference type="Proteomes" id="UP001501358"/>
    </source>
</evidence>
<feature type="transmembrane region" description="Helical" evidence="6">
    <location>
        <begin position="399"/>
        <end position="421"/>
    </location>
</feature>
<feature type="transmembrane region" description="Helical" evidence="6">
    <location>
        <begin position="154"/>
        <end position="172"/>
    </location>
</feature>
<feature type="transmembrane region" description="Helical" evidence="6">
    <location>
        <begin position="184"/>
        <end position="203"/>
    </location>
</feature>
<keyword evidence="5 6" id="KW-0472">Membrane</keyword>
<keyword evidence="8" id="KW-1185">Reference proteome</keyword>
<evidence type="ECO:0000256" key="3">
    <source>
        <dbReference type="ARBA" id="ARBA00022692"/>
    </source>
</evidence>
<comment type="caution">
    <text evidence="7">The sequence shown here is derived from an EMBL/GenBank/DDBJ whole genome shotgun (WGS) entry which is preliminary data.</text>
</comment>
<keyword evidence="2" id="KW-1003">Cell membrane</keyword>
<evidence type="ECO:0000256" key="6">
    <source>
        <dbReference type="SAM" id="Phobius"/>
    </source>
</evidence>
<feature type="transmembrane region" description="Helical" evidence="6">
    <location>
        <begin position="61"/>
        <end position="81"/>
    </location>
</feature>
<evidence type="ECO:0000256" key="2">
    <source>
        <dbReference type="ARBA" id="ARBA00022475"/>
    </source>
</evidence>
<dbReference type="Gene3D" id="1.20.1740.10">
    <property type="entry name" value="Amino acid/polyamine transporter I"/>
    <property type="match status" value="1"/>
</dbReference>
<proteinExistence type="predicted"/>
<dbReference type="InterPro" id="IPR002293">
    <property type="entry name" value="AA/rel_permease1"/>
</dbReference>
<feature type="transmembrane region" description="Helical" evidence="6">
    <location>
        <begin position="110"/>
        <end position="134"/>
    </location>
</feature>
<dbReference type="PANTHER" id="PTHR42770:SF16">
    <property type="entry name" value="AMINO ACID PERMEASE"/>
    <property type="match status" value="1"/>
</dbReference>
<feature type="transmembrane region" description="Helical" evidence="6">
    <location>
        <begin position="368"/>
        <end position="387"/>
    </location>
</feature>